<evidence type="ECO:0000313" key="9">
    <source>
        <dbReference type="Proteomes" id="UP000321389"/>
    </source>
</evidence>
<dbReference type="KEGG" id="niy:FQ775_06825"/>
<dbReference type="OrthoDB" id="7354488at2"/>
<dbReference type="PROSITE" id="PS51898">
    <property type="entry name" value="TYR_RECOMBINASE"/>
    <property type="match status" value="1"/>
</dbReference>
<dbReference type="RefSeq" id="WP_146298766.1">
    <property type="nucleotide sequence ID" value="NZ_CP042301.2"/>
</dbReference>
<dbReference type="GO" id="GO:0015074">
    <property type="term" value="P:DNA integration"/>
    <property type="evidence" value="ECO:0007669"/>
    <property type="project" value="UniProtKB-KW"/>
</dbReference>
<dbReference type="Gene3D" id="1.10.443.10">
    <property type="entry name" value="Intergrase catalytic core"/>
    <property type="match status" value="1"/>
</dbReference>
<reference evidence="8" key="1">
    <citation type="submission" date="2020-04" db="EMBL/GenBank/DDBJ databases">
        <title>Nitratireductor sp. nov. isolated from mangrove soil.</title>
        <authorList>
            <person name="Ye Y."/>
        </authorList>
    </citation>
    <scope>NUCLEOTIDE SEQUENCE</scope>
    <source>
        <strain evidence="8">SY7</strain>
    </source>
</reference>
<dbReference type="GO" id="GO:0003677">
    <property type="term" value="F:DNA binding"/>
    <property type="evidence" value="ECO:0007669"/>
    <property type="project" value="UniProtKB-UniRule"/>
</dbReference>
<dbReference type="AlphaFoldDB" id="A0A5B8KWM4"/>
<dbReference type="GO" id="GO:0006310">
    <property type="term" value="P:DNA recombination"/>
    <property type="evidence" value="ECO:0007669"/>
    <property type="project" value="UniProtKB-KW"/>
</dbReference>
<feature type="domain" description="Tyr recombinase" evidence="6">
    <location>
        <begin position="126"/>
        <end position="335"/>
    </location>
</feature>
<dbReference type="SUPFAM" id="SSF56349">
    <property type="entry name" value="DNA breaking-rejoining enzymes"/>
    <property type="match status" value="1"/>
</dbReference>
<evidence type="ECO:0000259" key="6">
    <source>
        <dbReference type="PROSITE" id="PS51898"/>
    </source>
</evidence>
<proteinExistence type="inferred from homology"/>
<sequence>MRKHHPKNERIKRRYLAYLEEAKRQSPASVDQAAAAIAQFEASTRWRDFARFHIEQARAFKRELAAQRNAATGKPLAKATIHSRLMALKAFFHWLAGQSGYRRISYSDVDYFNPSANDSRVATARREKPAPSIDQVRHVVNSIAIENDIDRRDRALIAFALLSGARDDAIASLALRHVDTERRTVFQDARCVRTKNRKTFTSWFFPVGDDIEAIVTDWIAHLKCDLLFGPDDPLFPATRVALDHNGYFGPAGVDRTFWKSADAIRRIFRQRFAAAGLPYFNPHSLRTTLARLGEKVCQSPEAFKAWSQNLGHEQVLTTFTSYGAVASHRQAEIFDALRRHGGGLRDGAPDAATIQHVLDHLRENAG</sequence>
<feature type="domain" description="Core-binding (CB)" evidence="7">
    <location>
        <begin position="6"/>
        <end position="96"/>
    </location>
</feature>
<dbReference type="InterPro" id="IPR011010">
    <property type="entry name" value="DNA_brk_join_enz"/>
</dbReference>
<evidence type="ECO:0000259" key="7">
    <source>
        <dbReference type="PROSITE" id="PS51900"/>
    </source>
</evidence>
<evidence type="ECO:0000256" key="1">
    <source>
        <dbReference type="ARBA" id="ARBA00008857"/>
    </source>
</evidence>
<gene>
    <name evidence="8" type="ORF">FQ775_06825</name>
</gene>
<keyword evidence="3 5" id="KW-0238">DNA-binding</keyword>
<evidence type="ECO:0000313" key="8">
    <source>
        <dbReference type="EMBL" id="QDZ00117.1"/>
    </source>
</evidence>
<name>A0A5B8KWM4_9HYPH</name>
<dbReference type="InterPro" id="IPR044068">
    <property type="entry name" value="CB"/>
</dbReference>
<protein>
    <submittedName>
        <fullName evidence="8">Tyrosine-type recombinase/integrase</fullName>
    </submittedName>
</protein>
<accession>A0A5B8KWM4</accession>
<evidence type="ECO:0000256" key="4">
    <source>
        <dbReference type="ARBA" id="ARBA00023172"/>
    </source>
</evidence>
<evidence type="ECO:0000256" key="5">
    <source>
        <dbReference type="PROSITE-ProRule" id="PRU01248"/>
    </source>
</evidence>
<keyword evidence="9" id="KW-1185">Reference proteome</keyword>
<dbReference type="PANTHER" id="PTHR30349:SF41">
    <property type="entry name" value="INTEGRASE_RECOMBINASE PROTEIN MJ0367-RELATED"/>
    <property type="match status" value="1"/>
</dbReference>
<dbReference type="InterPro" id="IPR010998">
    <property type="entry name" value="Integrase_recombinase_N"/>
</dbReference>
<dbReference type="Proteomes" id="UP000321389">
    <property type="component" value="Chromosome"/>
</dbReference>
<dbReference type="CDD" id="cd00397">
    <property type="entry name" value="DNA_BRE_C"/>
    <property type="match status" value="1"/>
</dbReference>
<dbReference type="Gene3D" id="1.10.150.130">
    <property type="match status" value="1"/>
</dbReference>
<keyword evidence="4" id="KW-0233">DNA recombination</keyword>
<comment type="similarity">
    <text evidence="1">Belongs to the 'phage' integrase family.</text>
</comment>
<dbReference type="EMBL" id="CP042301">
    <property type="protein sequence ID" value="QDZ00117.1"/>
    <property type="molecule type" value="Genomic_DNA"/>
</dbReference>
<evidence type="ECO:0000256" key="2">
    <source>
        <dbReference type="ARBA" id="ARBA00022908"/>
    </source>
</evidence>
<dbReference type="InterPro" id="IPR013762">
    <property type="entry name" value="Integrase-like_cat_sf"/>
</dbReference>
<dbReference type="InterPro" id="IPR050090">
    <property type="entry name" value="Tyrosine_recombinase_XerCD"/>
</dbReference>
<dbReference type="Pfam" id="PF00589">
    <property type="entry name" value="Phage_integrase"/>
    <property type="match status" value="1"/>
</dbReference>
<evidence type="ECO:0000256" key="3">
    <source>
        <dbReference type="ARBA" id="ARBA00023125"/>
    </source>
</evidence>
<dbReference type="InterPro" id="IPR002104">
    <property type="entry name" value="Integrase_catalytic"/>
</dbReference>
<organism evidence="8 9">
    <name type="scientific">Nitratireductor mangrovi</name>
    <dbReference type="NCBI Taxonomy" id="2599600"/>
    <lineage>
        <taxon>Bacteria</taxon>
        <taxon>Pseudomonadati</taxon>
        <taxon>Pseudomonadota</taxon>
        <taxon>Alphaproteobacteria</taxon>
        <taxon>Hyphomicrobiales</taxon>
        <taxon>Phyllobacteriaceae</taxon>
        <taxon>Nitratireductor</taxon>
    </lineage>
</organism>
<dbReference type="PANTHER" id="PTHR30349">
    <property type="entry name" value="PHAGE INTEGRASE-RELATED"/>
    <property type="match status" value="1"/>
</dbReference>
<dbReference type="PROSITE" id="PS51900">
    <property type="entry name" value="CB"/>
    <property type="match status" value="1"/>
</dbReference>
<keyword evidence="2" id="KW-0229">DNA integration</keyword>